<accession>A0A5J4USJ2</accession>
<evidence type="ECO:0000313" key="3">
    <source>
        <dbReference type="Proteomes" id="UP000324800"/>
    </source>
</evidence>
<evidence type="ECO:0000256" key="1">
    <source>
        <dbReference type="SAM" id="MobiDB-lite"/>
    </source>
</evidence>
<sequence>EKEDDEESESEEEEDEKQGKVQQIQRIDYEDVCYVFCVFELEVKFVLDEVVNIAPALVDRTILIQINKQ</sequence>
<protein>
    <submittedName>
        <fullName evidence="2">Uncharacterized protein</fullName>
    </submittedName>
</protein>
<comment type="caution">
    <text evidence="2">The sequence shown here is derived from an EMBL/GenBank/DDBJ whole genome shotgun (WGS) entry which is preliminary data.</text>
</comment>
<dbReference type="EMBL" id="SNRW01013345">
    <property type="protein sequence ID" value="KAA6372725.1"/>
    <property type="molecule type" value="Genomic_DNA"/>
</dbReference>
<dbReference type="AlphaFoldDB" id="A0A5J4USJ2"/>
<proteinExistence type="predicted"/>
<name>A0A5J4USJ2_9EUKA</name>
<evidence type="ECO:0000313" key="2">
    <source>
        <dbReference type="EMBL" id="KAA6372725.1"/>
    </source>
</evidence>
<feature type="non-terminal residue" evidence="2">
    <location>
        <position position="1"/>
    </location>
</feature>
<organism evidence="2 3">
    <name type="scientific">Streblomastix strix</name>
    <dbReference type="NCBI Taxonomy" id="222440"/>
    <lineage>
        <taxon>Eukaryota</taxon>
        <taxon>Metamonada</taxon>
        <taxon>Preaxostyla</taxon>
        <taxon>Oxymonadida</taxon>
        <taxon>Streblomastigidae</taxon>
        <taxon>Streblomastix</taxon>
    </lineage>
</organism>
<reference evidence="2 3" key="1">
    <citation type="submission" date="2019-03" db="EMBL/GenBank/DDBJ databases">
        <title>Single cell metagenomics reveals metabolic interactions within the superorganism composed of flagellate Streblomastix strix and complex community of Bacteroidetes bacteria on its surface.</title>
        <authorList>
            <person name="Treitli S.C."/>
            <person name="Kolisko M."/>
            <person name="Husnik F."/>
            <person name="Keeling P."/>
            <person name="Hampl V."/>
        </authorList>
    </citation>
    <scope>NUCLEOTIDE SEQUENCE [LARGE SCALE GENOMIC DNA]</scope>
    <source>
        <strain evidence="2">ST1C</strain>
    </source>
</reference>
<feature type="region of interest" description="Disordered" evidence="1">
    <location>
        <begin position="1"/>
        <end position="23"/>
    </location>
</feature>
<gene>
    <name evidence="2" type="ORF">EZS28_031747</name>
</gene>
<dbReference type="Proteomes" id="UP000324800">
    <property type="component" value="Unassembled WGS sequence"/>
</dbReference>
<feature type="compositionally biased region" description="Acidic residues" evidence="1">
    <location>
        <begin position="1"/>
        <end position="16"/>
    </location>
</feature>